<dbReference type="RefSeq" id="WP_027842416.1">
    <property type="nucleotide sequence ID" value="NZ_LMTZ01000156.1"/>
</dbReference>
<name>A0A0V7ZD06_9CYAN</name>
<protein>
    <submittedName>
        <fullName evidence="2">Uncharacterized protein</fullName>
    </submittedName>
</protein>
<dbReference type="EMBL" id="LMTZ01000156">
    <property type="protein sequence ID" value="KST62436.1"/>
    <property type="molecule type" value="Genomic_DNA"/>
</dbReference>
<accession>A0A0V7ZD06</accession>
<feature type="compositionally biased region" description="Polar residues" evidence="1">
    <location>
        <begin position="82"/>
        <end position="111"/>
    </location>
</feature>
<evidence type="ECO:0000313" key="2">
    <source>
        <dbReference type="EMBL" id="KST62436.1"/>
    </source>
</evidence>
<evidence type="ECO:0000313" key="3">
    <source>
        <dbReference type="Proteomes" id="UP000053372"/>
    </source>
</evidence>
<dbReference type="OrthoDB" id="574731at2"/>
<reference evidence="2 3" key="1">
    <citation type="journal article" date="2015" name="Genome Announc.">
        <title>Draft Genome of the Euendolithic (true boring) Cyanobacterium Mastigocoleus testarum strain BC008.</title>
        <authorList>
            <person name="Guida B.S."/>
            <person name="Garcia-Pichel F."/>
        </authorList>
    </citation>
    <scope>NUCLEOTIDE SEQUENCE [LARGE SCALE GENOMIC DNA]</scope>
    <source>
        <strain evidence="2 3">BC008</strain>
    </source>
</reference>
<feature type="compositionally biased region" description="Polar residues" evidence="1">
    <location>
        <begin position="130"/>
        <end position="142"/>
    </location>
</feature>
<organism evidence="2 3">
    <name type="scientific">Mastigocoleus testarum BC008</name>
    <dbReference type="NCBI Taxonomy" id="371196"/>
    <lineage>
        <taxon>Bacteria</taxon>
        <taxon>Bacillati</taxon>
        <taxon>Cyanobacteriota</taxon>
        <taxon>Cyanophyceae</taxon>
        <taxon>Nostocales</taxon>
        <taxon>Hapalosiphonaceae</taxon>
        <taxon>Mastigocoleus</taxon>
    </lineage>
</organism>
<feature type="region of interest" description="Disordered" evidence="1">
    <location>
        <begin position="82"/>
        <end position="142"/>
    </location>
</feature>
<sequence>MNSKGQLKPPPQDFIQPLLGLRDHYARLVKEYETLYQNARSQLAHVEALLTNNSDVNGLNGNNSVTLLDATPVSVTEASLTTEEITSSSDSLPKSLTAANKTSEDTQQANKQELGGTSGSSQDSDASSSPRTTATVQKSNKSKQLVPDIPMVAEYETLTRMQAIEKLLQEHIGGVCHIDFIVRSLYGDLEPNLFKVVKGRVQSSLTHGKEKTYWSAVPEEPGCYTFDLEKLPLKKGKSKSKAKQKKRKPFVLPKTRRIPMLRAYEGKFLIDAISDFLEENKGTIFSVADIITGLYGDLDEQQLREIKSAVLNELSRGYRIGRFSRVPKKIGYYTWEMDAAKEKTAN</sequence>
<gene>
    <name evidence="2" type="ORF">BC008_09720</name>
</gene>
<evidence type="ECO:0000256" key="1">
    <source>
        <dbReference type="SAM" id="MobiDB-lite"/>
    </source>
</evidence>
<dbReference type="Proteomes" id="UP000053372">
    <property type="component" value="Unassembled WGS sequence"/>
</dbReference>
<feature type="compositionally biased region" description="Low complexity" evidence="1">
    <location>
        <begin position="119"/>
        <end position="129"/>
    </location>
</feature>
<keyword evidence="3" id="KW-1185">Reference proteome</keyword>
<proteinExistence type="predicted"/>
<dbReference type="AlphaFoldDB" id="A0A0V7ZD06"/>
<comment type="caution">
    <text evidence="2">The sequence shown here is derived from an EMBL/GenBank/DDBJ whole genome shotgun (WGS) entry which is preliminary data.</text>
</comment>